<accession>A0A914CDP9</accession>
<protein>
    <submittedName>
        <fullName evidence="2">C-type lectin domain-containing protein</fullName>
    </submittedName>
</protein>
<sequence>MVPSLVDEDDFFDDGTIITVNFNSANKDLTNLIRNITWVPYVNAQMYNFSSTSNTLSKDLEWAILQDTWMGIDPFTGLSDYPFYFGLHQNNQSQWSFYNYDTTEFPASSYINWSPGYPNDTDRCAVLDSNDGVNLVWKNYGCNTELSGLDMVLCQGKACDASSLVCCADCMTTDLTYEKKQRIRSKHRHIRKMKMVNGKPVRIG</sequence>
<dbReference type="InterPro" id="IPR016187">
    <property type="entry name" value="CTDL_fold"/>
</dbReference>
<keyword evidence="1" id="KW-1185">Reference proteome</keyword>
<name>A0A914CDP9_9BILA</name>
<evidence type="ECO:0000313" key="1">
    <source>
        <dbReference type="Proteomes" id="UP000887540"/>
    </source>
</evidence>
<dbReference type="CDD" id="cd00037">
    <property type="entry name" value="CLECT"/>
    <property type="match status" value="1"/>
</dbReference>
<dbReference type="AlphaFoldDB" id="A0A914CDP9"/>
<dbReference type="Gene3D" id="3.10.100.10">
    <property type="entry name" value="Mannose-Binding Protein A, subunit A"/>
    <property type="match status" value="1"/>
</dbReference>
<organism evidence="1 2">
    <name type="scientific">Acrobeloides nanus</name>
    <dbReference type="NCBI Taxonomy" id="290746"/>
    <lineage>
        <taxon>Eukaryota</taxon>
        <taxon>Metazoa</taxon>
        <taxon>Ecdysozoa</taxon>
        <taxon>Nematoda</taxon>
        <taxon>Chromadorea</taxon>
        <taxon>Rhabditida</taxon>
        <taxon>Tylenchina</taxon>
        <taxon>Cephalobomorpha</taxon>
        <taxon>Cephaloboidea</taxon>
        <taxon>Cephalobidae</taxon>
        <taxon>Acrobeloides</taxon>
    </lineage>
</organism>
<proteinExistence type="predicted"/>
<reference evidence="2" key="1">
    <citation type="submission" date="2022-11" db="UniProtKB">
        <authorList>
            <consortium name="WormBaseParasite"/>
        </authorList>
    </citation>
    <scope>IDENTIFICATION</scope>
</reference>
<dbReference type="WBParaSite" id="ACRNAN_Path_943.g3625.t1">
    <property type="protein sequence ID" value="ACRNAN_Path_943.g3625.t1"/>
    <property type="gene ID" value="ACRNAN_Path_943.g3625"/>
</dbReference>
<dbReference type="Proteomes" id="UP000887540">
    <property type="component" value="Unplaced"/>
</dbReference>
<dbReference type="SUPFAM" id="SSF56436">
    <property type="entry name" value="C-type lectin-like"/>
    <property type="match status" value="1"/>
</dbReference>
<evidence type="ECO:0000313" key="2">
    <source>
        <dbReference type="WBParaSite" id="ACRNAN_Path_943.g3625.t1"/>
    </source>
</evidence>
<dbReference type="InterPro" id="IPR016186">
    <property type="entry name" value="C-type_lectin-like/link_sf"/>
</dbReference>